<evidence type="ECO:0000313" key="8">
    <source>
        <dbReference type="Proteomes" id="UP000619788"/>
    </source>
</evidence>
<reference evidence="7 8" key="1">
    <citation type="submission" date="2021-01" db="EMBL/GenBank/DDBJ databases">
        <title>Whole genome shotgun sequence of Planobispora siamensis NBRC 107568.</title>
        <authorList>
            <person name="Komaki H."/>
            <person name="Tamura T."/>
        </authorList>
    </citation>
    <scope>NUCLEOTIDE SEQUENCE [LARGE SCALE GENOMIC DNA]</scope>
    <source>
        <strain evidence="7 8">NBRC 107568</strain>
    </source>
</reference>
<evidence type="ECO:0000256" key="3">
    <source>
        <dbReference type="ARBA" id="ARBA00022692"/>
    </source>
</evidence>
<evidence type="ECO:0000313" key="7">
    <source>
        <dbReference type="EMBL" id="GIH91298.1"/>
    </source>
</evidence>
<evidence type="ECO:0000256" key="4">
    <source>
        <dbReference type="ARBA" id="ARBA00022989"/>
    </source>
</evidence>
<organism evidence="7 8">
    <name type="scientific">Planobispora siamensis</name>
    <dbReference type="NCBI Taxonomy" id="936338"/>
    <lineage>
        <taxon>Bacteria</taxon>
        <taxon>Bacillati</taxon>
        <taxon>Actinomycetota</taxon>
        <taxon>Actinomycetes</taxon>
        <taxon>Streptosporangiales</taxon>
        <taxon>Streptosporangiaceae</taxon>
        <taxon>Planobispora</taxon>
    </lineage>
</organism>
<keyword evidence="8" id="KW-1185">Reference proteome</keyword>
<dbReference type="AlphaFoldDB" id="A0A8J3SBY1"/>
<accession>A0A8J3SBY1</accession>
<dbReference type="InterPro" id="IPR003339">
    <property type="entry name" value="ABC/ECF_trnsptr_transmembrane"/>
</dbReference>
<gene>
    <name evidence="7" type="ORF">Psi01_19280</name>
</gene>
<dbReference type="EMBL" id="BOOJ01000018">
    <property type="protein sequence ID" value="GIH91298.1"/>
    <property type="molecule type" value="Genomic_DNA"/>
</dbReference>
<feature type="transmembrane region" description="Helical" evidence="6">
    <location>
        <begin position="108"/>
        <end position="130"/>
    </location>
</feature>
<keyword evidence="2" id="KW-1003">Cell membrane</keyword>
<dbReference type="Proteomes" id="UP000619788">
    <property type="component" value="Unassembled WGS sequence"/>
</dbReference>
<feature type="transmembrane region" description="Helical" evidence="6">
    <location>
        <begin position="43"/>
        <end position="61"/>
    </location>
</feature>
<evidence type="ECO:0000256" key="5">
    <source>
        <dbReference type="ARBA" id="ARBA00023136"/>
    </source>
</evidence>
<dbReference type="CDD" id="cd16914">
    <property type="entry name" value="EcfT"/>
    <property type="match status" value="1"/>
</dbReference>
<dbReference type="PANTHER" id="PTHR34857">
    <property type="entry name" value="SLL0384 PROTEIN"/>
    <property type="match status" value="1"/>
</dbReference>
<evidence type="ECO:0000256" key="6">
    <source>
        <dbReference type="SAM" id="Phobius"/>
    </source>
</evidence>
<dbReference type="GO" id="GO:0043190">
    <property type="term" value="C:ATP-binding cassette (ABC) transporter complex"/>
    <property type="evidence" value="ECO:0007669"/>
    <property type="project" value="InterPro"/>
</dbReference>
<keyword evidence="3 6" id="KW-0812">Transmembrane</keyword>
<dbReference type="NCBIfam" id="TIGR02454">
    <property type="entry name" value="ECF_T_CbiQ"/>
    <property type="match status" value="1"/>
</dbReference>
<sequence length="260" mass="28082">MSSGHHHQLYRAGDTPVHRLPPQCKLAAVAAFALVVVATPREWFAAFGAYALLLAAVAVTARIPAGFVLRRMVIEIPFVLFALAIPFIGTGERVQVVGLSLSLPGLWAAWNILAKATLGVVASILLAATTEPRMLLLGAQRLRLPPMLVQIAMFMLRYMDVILDEMRRMRVARESRGFTARDARHIPVVARSAGALFIRSYERGERVHLAMLSRGYTGSMPVIQDLTPSAGQWLVAGTLPGAALAVLLGAWGLTGVWGVS</sequence>
<dbReference type="RefSeq" id="WP_204063597.1">
    <property type="nucleotide sequence ID" value="NZ_BOOJ01000018.1"/>
</dbReference>
<dbReference type="InterPro" id="IPR051611">
    <property type="entry name" value="ECF_transporter_component"/>
</dbReference>
<keyword evidence="4 6" id="KW-1133">Transmembrane helix</keyword>
<keyword evidence="5 6" id="KW-0472">Membrane</keyword>
<dbReference type="InterPro" id="IPR012809">
    <property type="entry name" value="ECF_CbiQ"/>
</dbReference>
<feature type="transmembrane region" description="Helical" evidence="6">
    <location>
        <begin position="68"/>
        <end position="88"/>
    </location>
</feature>
<dbReference type="PANTHER" id="PTHR34857:SF2">
    <property type="entry name" value="SLL0384 PROTEIN"/>
    <property type="match status" value="1"/>
</dbReference>
<evidence type="ECO:0000256" key="1">
    <source>
        <dbReference type="ARBA" id="ARBA00004651"/>
    </source>
</evidence>
<dbReference type="Pfam" id="PF02361">
    <property type="entry name" value="CbiQ"/>
    <property type="match status" value="1"/>
</dbReference>
<evidence type="ECO:0000256" key="2">
    <source>
        <dbReference type="ARBA" id="ARBA00022475"/>
    </source>
</evidence>
<protein>
    <submittedName>
        <fullName evidence="7">Cobalt ECF transporter T component CbiQ</fullName>
    </submittedName>
</protein>
<comment type="caution">
    <text evidence="7">The sequence shown here is derived from an EMBL/GenBank/DDBJ whole genome shotgun (WGS) entry which is preliminary data.</text>
</comment>
<proteinExistence type="predicted"/>
<name>A0A8J3SBY1_9ACTN</name>
<feature type="transmembrane region" description="Helical" evidence="6">
    <location>
        <begin position="233"/>
        <end position="259"/>
    </location>
</feature>
<comment type="subcellular location">
    <subcellularLocation>
        <location evidence="1">Cell membrane</location>
        <topology evidence="1">Multi-pass membrane protein</topology>
    </subcellularLocation>
</comment>
<dbReference type="GO" id="GO:0006824">
    <property type="term" value="P:cobalt ion transport"/>
    <property type="evidence" value="ECO:0007669"/>
    <property type="project" value="InterPro"/>
</dbReference>